<comment type="caution">
    <text evidence="2">The sequence shown here is derived from an EMBL/GenBank/DDBJ whole genome shotgun (WGS) entry which is preliminary data.</text>
</comment>
<protein>
    <submittedName>
        <fullName evidence="2">Uncharacterized protein</fullName>
    </submittedName>
</protein>
<dbReference type="Proteomes" id="UP001205105">
    <property type="component" value="Unassembled WGS sequence"/>
</dbReference>
<dbReference type="EMBL" id="JADXDR010000175">
    <property type="protein sequence ID" value="KAI7836802.1"/>
    <property type="molecule type" value="Genomic_DNA"/>
</dbReference>
<feature type="region of interest" description="Disordered" evidence="1">
    <location>
        <begin position="48"/>
        <end position="72"/>
    </location>
</feature>
<proteinExistence type="predicted"/>
<evidence type="ECO:0000313" key="3">
    <source>
        <dbReference type="Proteomes" id="UP001205105"/>
    </source>
</evidence>
<keyword evidence="3" id="KW-1185">Reference proteome</keyword>
<feature type="compositionally biased region" description="Basic and acidic residues" evidence="1">
    <location>
        <begin position="1"/>
        <end position="20"/>
    </location>
</feature>
<evidence type="ECO:0000313" key="2">
    <source>
        <dbReference type="EMBL" id="KAI7836802.1"/>
    </source>
</evidence>
<dbReference type="AlphaFoldDB" id="A0AAD5DFN0"/>
<accession>A0AAD5DFN0</accession>
<reference evidence="2" key="1">
    <citation type="submission" date="2020-11" db="EMBL/GenBank/DDBJ databases">
        <title>Chlorella ohadii genome sequencing and assembly.</title>
        <authorList>
            <person name="Murik O."/>
            <person name="Treves H."/>
            <person name="Kedem I."/>
            <person name="Shotland Y."/>
            <person name="Kaplan A."/>
        </authorList>
    </citation>
    <scope>NUCLEOTIDE SEQUENCE</scope>
    <source>
        <strain evidence="2">1</strain>
    </source>
</reference>
<feature type="region of interest" description="Disordered" evidence="1">
    <location>
        <begin position="1"/>
        <end position="21"/>
    </location>
</feature>
<sequence length="72" mass="7410">MDPAELRTDPSELDTAAERARPKKAISIGKLSDLSSPDLGAAKTVGVVTDPANAPMENVPRSDAPPEGKQGA</sequence>
<evidence type="ECO:0000256" key="1">
    <source>
        <dbReference type="SAM" id="MobiDB-lite"/>
    </source>
</evidence>
<gene>
    <name evidence="2" type="ORF">COHA_009347</name>
</gene>
<name>A0AAD5DFN0_9CHLO</name>
<organism evidence="2 3">
    <name type="scientific">Chlorella ohadii</name>
    <dbReference type="NCBI Taxonomy" id="2649997"/>
    <lineage>
        <taxon>Eukaryota</taxon>
        <taxon>Viridiplantae</taxon>
        <taxon>Chlorophyta</taxon>
        <taxon>core chlorophytes</taxon>
        <taxon>Trebouxiophyceae</taxon>
        <taxon>Chlorellales</taxon>
        <taxon>Chlorellaceae</taxon>
        <taxon>Chlorella clade</taxon>
        <taxon>Chlorella</taxon>
    </lineage>
</organism>